<dbReference type="InterPro" id="IPR046100">
    <property type="entry name" value="DUF6037"/>
</dbReference>
<name>A0A2S7EMW8_9XANT</name>
<dbReference type="EMBL" id="MDEG01000060">
    <property type="protein sequence ID" value="PPU92248.1"/>
    <property type="molecule type" value="Genomic_DNA"/>
</dbReference>
<sequence>MTRTYGAHLDEADKPYFLGWLDNNLTPPNRVSDANLDKTRRCFGQRIRDICQRTNQSSRWTADPSKARAFVAPLDR</sequence>
<organism evidence="1 3">
    <name type="scientific">Xanthomonas hyacinthi</name>
    <dbReference type="NCBI Taxonomy" id="56455"/>
    <lineage>
        <taxon>Bacteria</taxon>
        <taxon>Pseudomonadati</taxon>
        <taxon>Pseudomonadota</taxon>
        <taxon>Gammaproteobacteria</taxon>
        <taxon>Lysobacterales</taxon>
        <taxon>Lysobacteraceae</taxon>
        <taxon>Xanthomonas</taxon>
    </lineage>
</organism>
<dbReference type="Pfam" id="PF19503">
    <property type="entry name" value="DUF6037"/>
    <property type="match status" value="1"/>
</dbReference>
<accession>A0A2S7EMW8</accession>
<proteinExistence type="predicted"/>
<comment type="caution">
    <text evidence="1">The sequence shown here is derived from an EMBL/GenBank/DDBJ whole genome shotgun (WGS) entry which is preliminary data.</text>
</comment>
<evidence type="ECO:0000313" key="3">
    <source>
        <dbReference type="Proteomes" id="UP000238261"/>
    </source>
</evidence>
<reference evidence="3" key="1">
    <citation type="submission" date="2016-08" db="EMBL/GenBank/DDBJ databases">
        <authorList>
            <person name="Merda D."/>
            <person name="Briand M."/>
            <person name="Taghouti G."/>
            <person name="Carrere S."/>
            <person name="Gouzy J."/>
            <person name="Portier P."/>
            <person name="Jacques M.-A."/>
            <person name="Fischer-Le Saux M."/>
        </authorList>
    </citation>
    <scope>NUCLEOTIDE SEQUENCE [LARGE SCALE GENOMIC DNA]</scope>
    <source>
        <strain evidence="3">CFBP1156</strain>
    </source>
</reference>
<protein>
    <submittedName>
        <fullName evidence="1">Uncharacterized protein</fullName>
    </submittedName>
</protein>
<dbReference type="Proteomes" id="UP000238261">
    <property type="component" value="Unassembled WGS sequence"/>
</dbReference>
<dbReference type="EMBL" id="MDEG01000061">
    <property type="protein sequence ID" value="PPU92223.1"/>
    <property type="molecule type" value="Genomic_DNA"/>
</dbReference>
<keyword evidence="3" id="KW-1185">Reference proteome</keyword>
<evidence type="ECO:0000313" key="1">
    <source>
        <dbReference type="EMBL" id="PPU92223.1"/>
    </source>
</evidence>
<dbReference type="AlphaFoldDB" id="A0A2S7EMW8"/>
<reference evidence="1" key="2">
    <citation type="submission" date="2016-08" db="EMBL/GenBank/DDBJ databases">
        <authorList>
            <person name="Seilhamer J.J."/>
        </authorList>
    </citation>
    <scope>NUCLEOTIDE SEQUENCE [LARGE SCALE GENOMIC DNA]</scope>
    <source>
        <strain evidence="1">CFBP1156</strain>
    </source>
</reference>
<gene>
    <name evidence="2" type="ORF">XhyaCFBP1156_21100</name>
    <name evidence="1" type="ORF">XhyaCFBP1156_21115</name>
</gene>
<evidence type="ECO:0000313" key="2">
    <source>
        <dbReference type="EMBL" id="PPU92248.1"/>
    </source>
</evidence>
<dbReference type="OrthoDB" id="9134802at2"/>